<dbReference type="RefSeq" id="WP_044615386.1">
    <property type="nucleotide sequence ID" value="NZ_CP007142.1"/>
</dbReference>
<dbReference type="EMBL" id="CP007142">
    <property type="protein sequence ID" value="AJQ92273.1"/>
    <property type="molecule type" value="Genomic_DNA"/>
</dbReference>
<dbReference type="InterPro" id="IPR038076">
    <property type="entry name" value="MgtE_N_sf"/>
</dbReference>
<evidence type="ECO:0000256" key="9">
    <source>
        <dbReference type="SAM" id="Phobius"/>
    </source>
</evidence>
<dbReference type="InterPro" id="IPR006668">
    <property type="entry name" value="Mg_transptr_MgtE_intracell_dom"/>
</dbReference>
<dbReference type="GO" id="GO:0016020">
    <property type="term" value="C:membrane"/>
    <property type="evidence" value="ECO:0007669"/>
    <property type="project" value="UniProtKB-SubCell"/>
</dbReference>
<dbReference type="SUPFAM" id="SSF54631">
    <property type="entry name" value="CBS-domain pair"/>
    <property type="match status" value="1"/>
</dbReference>
<feature type="domain" description="CBS" evidence="10">
    <location>
        <begin position="172"/>
        <end position="235"/>
    </location>
</feature>
<evidence type="ECO:0000259" key="10">
    <source>
        <dbReference type="PROSITE" id="PS51371"/>
    </source>
</evidence>
<feature type="transmembrane region" description="Helical" evidence="9">
    <location>
        <begin position="392"/>
        <end position="415"/>
    </location>
</feature>
<dbReference type="Pfam" id="PF03448">
    <property type="entry name" value="MgtE_N"/>
    <property type="match status" value="1"/>
</dbReference>
<feature type="transmembrane region" description="Helical" evidence="9">
    <location>
        <begin position="458"/>
        <end position="480"/>
    </location>
</feature>
<dbReference type="SMART" id="SM00924">
    <property type="entry name" value="MgtE_N"/>
    <property type="match status" value="1"/>
</dbReference>
<reference evidence="11 12" key="1">
    <citation type="submission" date="2014-01" db="EMBL/GenBank/DDBJ databases">
        <title>Full genme sequencing of cellulolytic bacterium Gynuella sunshinyii YC6258T gen. nov., sp. nov.</title>
        <authorList>
            <person name="Khan H."/>
            <person name="Chung E.J."/>
            <person name="Chung Y.R."/>
        </authorList>
    </citation>
    <scope>NUCLEOTIDE SEQUENCE [LARGE SCALE GENOMIC DNA]</scope>
    <source>
        <strain evidence="11 12">YC6258</strain>
    </source>
</reference>
<dbReference type="PANTHER" id="PTHR43773">
    <property type="entry name" value="MAGNESIUM TRANSPORTER MGTE"/>
    <property type="match status" value="1"/>
</dbReference>
<proteinExistence type="inferred from homology"/>
<dbReference type="OrthoDB" id="9790355at2"/>
<dbReference type="Pfam" id="PF00571">
    <property type="entry name" value="CBS"/>
    <property type="match status" value="2"/>
</dbReference>
<evidence type="ECO:0000256" key="6">
    <source>
        <dbReference type="ARBA" id="ARBA00022989"/>
    </source>
</evidence>
<dbReference type="InterPro" id="IPR000644">
    <property type="entry name" value="CBS_dom"/>
</dbReference>
<dbReference type="CDD" id="cd04606">
    <property type="entry name" value="CBS_pair_Mg_transporter"/>
    <property type="match status" value="1"/>
</dbReference>
<accession>A0A0C5VFX8</accession>
<dbReference type="Pfam" id="PF01769">
    <property type="entry name" value="MgtE"/>
    <property type="match status" value="1"/>
</dbReference>
<feature type="transmembrane region" description="Helical" evidence="9">
    <location>
        <begin position="318"/>
        <end position="336"/>
    </location>
</feature>
<keyword evidence="5" id="KW-0460">Magnesium</keyword>
<comment type="similarity">
    <text evidence="2">Belongs to the SLC41A transporter family.</text>
</comment>
<comment type="subcellular location">
    <subcellularLocation>
        <location evidence="1">Membrane</location>
        <topology evidence="1">Multi-pass membrane protein</topology>
    </subcellularLocation>
</comment>
<dbReference type="HOGENOM" id="CLU_037408_1_0_6"/>
<evidence type="ECO:0000313" key="11">
    <source>
        <dbReference type="EMBL" id="AJQ92273.1"/>
    </source>
</evidence>
<keyword evidence="4 9" id="KW-0812">Transmembrane</keyword>
<keyword evidence="8" id="KW-0129">CBS domain</keyword>
<evidence type="ECO:0000256" key="2">
    <source>
        <dbReference type="ARBA" id="ARBA00009749"/>
    </source>
</evidence>
<feature type="transmembrane region" description="Helical" evidence="9">
    <location>
        <begin position="342"/>
        <end position="371"/>
    </location>
</feature>
<keyword evidence="6 9" id="KW-1133">Transmembrane helix</keyword>
<dbReference type="PANTHER" id="PTHR43773:SF1">
    <property type="entry name" value="MAGNESIUM TRANSPORTER MGTE"/>
    <property type="match status" value="1"/>
</dbReference>
<feature type="domain" description="CBS" evidence="10">
    <location>
        <begin position="236"/>
        <end position="292"/>
    </location>
</feature>
<gene>
    <name evidence="11" type="ORF">YC6258_00221</name>
</gene>
<sequence length="481" mass="53142">MAVNGEALNNSSRFEHQLEPILELLRRQKLVENLAQRQAQSRAELLETLVHRQHEVELRRKLKILNAADAAYLLDMLTLDQRWLVWSMLEEHVAAEAMLEMSEAVLTSIVEETDSNRLLKLLIHLDADELSEIAEFLPADVLASAKAQLEAAEQQWLEASLSYPEDSVGSLMSRDSFLVSPNQSLDEVIAAFRAMEEVPEQMDKLFVVQKPRHLVGVLPLTALLRHPGDERVNKVMQPNPVTFSADEDAEDAAHAFERYDLISAPVVDENRRVIGRLTVETMMDYLREHHEGAALAKEGLSARTDLFGPVMSGARARWLWLCINLATAFLATRFIALFEQTIISLVALATLMPIVASVGGNTGNQTIALFVRGLAMDHINRDNLRFLVMKELLISVINGALWGCLLGGVAFLLYGNPGISVVMAVATLLNLIIAAAAGIFTPLALAKSGRDPAMGASVVLTFVTDSMGFFIFLGLATWWLI</sequence>
<keyword evidence="3" id="KW-0813">Transport</keyword>
<evidence type="ECO:0000256" key="4">
    <source>
        <dbReference type="ARBA" id="ARBA00022692"/>
    </source>
</evidence>
<dbReference type="Gene3D" id="1.10.357.20">
    <property type="entry name" value="SLC41 divalent cation transporters, integral membrane domain"/>
    <property type="match status" value="1"/>
</dbReference>
<dbReference type="PROSITE" id="PS51371">
    <property type="entry name" value="CBS"/>
    <property type="match status" value="2"/>
</dbReference>
<organism evidence="11 12">
    <name type="scientific">Gynuella sunshinyii YC6258</name>
    <dbReference type="NCBI Taxonomy" id="1445510"/>
    <lineage>
        <taxon>Bacteria</taxon>
        <taxon>Pseudomonadati</taxon>
        <taxon>Pseudomonadota</taxon>
        <taxon>Gammaproteobacteria</taxon>
        <taxon>Oceanospirillales</taxon>
        <taxon>Saccharospirillaceae</taxon>
        <taxon>Gynuella</taxon>
    </lineage>
</organism>
<dbReference type="InterPro" id="IPR046342">
    <property type="entry name" value="CBS_dom_sf"/>
</dbReference>
<dbReference type="SUPFAM" id="SSF158791">
    <property type="entry name" value="MgtE N-terminal domain-like"/>
    <property type="match status" value="1"/>
</dbReference>
<evidence type="ECO:0000256" key="8">
    <source>
        <dbReference type="PROSITE-ProRule" id="PRU00703"/>
    </source>
</evidence>
<dbReference type="SUPFAM" id="SSF161093">
    <property type="entry name" value="MgtE membrane domain-like"/>
    <property type="match status" value="1"/>
</dbReference>
<keyword evidence="12" id="KW-1185">Reference proteome</keyword>
<dbReference type="Proteomes" id="UP000032266">
    <property type="component" value="Chromosome"/>
</dbReference>
<dbReference type="InterPro" id="IPR006667">
    <property type="entry name" value="SLC41_membr_dom"/>
</dbReference>
<feature type="transmembrane region" description="Helical" evidence="9">
    <location>
        <begin position="421"/>
        <end position="446"/>
    </location>
</feature>
<dbReference type="STRING" id="1445510.YC6258_00221"/>
<dbReference type="GO" id="GO:0015095">
    <property type="term" value="F:magnesium ion transmembrane transporter activity"/>
    <property type="evidence" value="ECO:0007669"/>
    <property type="project" value="InterPro"/>
</dbReference>
<dbReference type="AlphaFoldDB" id="A0A0C5VFX8"/>
<evidence type="ECO:0000256" key="5">
    <source>
        <dbReference type="ARBA" id="ARBA00022842"/>
    </source>
</evidence>
<dbReference type="SMART" id="SM00116">
    <property type="entry name" value="CBS"/>
    <property type="match status" value="2"/>
</dbReference>
<dbReference type="Gene3D" id="1.25.60.10">
    <property type="entry name" value="MgtE N-terminal domain-like"/>
    <property type="match status" value="1"/>
</dbReference>
<protein>
    <submittedName>
        <fullName evidence="11">Mg/Co/Ni transporter MgtE (Contains CBS domain)</fullName>
    </submittedName>
</protein>
<keyword evidence="7 9" id="KW-0472">Membrane</keyword>
<evidence type="ECO:0000256" key="7">
    <source>
        <dbReference type="ARBA" id="ARBA00023136"/>
    </source>
</evidence>
<evidence type="ECO:0000313" key="12">
    <source>
        <dbReference type="Proteomes" id="UP000032266"/>
    </source>
</evidence>
<evidence type="ECO:0000256" key="1">
    <source>
        <dbReference type="ARBA" id="ARBA00004141"/>
    </source>
</evidence>
<name>A0A0C5VFX8_9GAMM</name>
<dbReference type="KEGG" id="gsn:YC6258_00221"/>
<dbReference type="Gene3D" id="3.10.580.10">
    <property type="entry name" value="CBS-domain"/>
    <property type="match status" value="1"/>
</dbReference>
<dbReference type="InterPro" id="IPR036739">
    <property type="entry name" value="SLC41_membr_dom_sf"/>
</dbReference>
<evidence type="ECO:0000256" key="3">
    <source>
        <dbReference type="ARBA" id="ARBA00022448"/>
    </source>
</evidence>
<dbReference type="InterPro" id="IPR006669">
    <property type="entry name" value="MgtE_transporter"/>
</dbReference>
<dbReference type="PATRIC" id="fig|1445510.3.peg.214"/>